<dbReference type="AlphaFoldDB" id="A4V6K2"/>
<dbReference type="PANTHER" id="PTHR48033:SF10">
    <property type="entry name" value="RNA-BINDING PROTEIN SQUID"/>
    <property type="match status" value="1"/>
</dbReference>
<evidence type="ECO:0000256" key="2">
    <source>
        <dbReference type="ARBA" id="ARBA00023242"/>
    </source>
</evidence>
<sequence length="325" mass="36687">FLKRSARGANDDSNFNENTDNVHEPSENDTNFIQEDENEIIKDDGSLLENHEKSNDKADSINNKVDEDDDSRKLFVGGLSWETTEEDLKNYFETWGKVAHCVIKLDKMTGNSRGFGFVTMDTEDSLKKVLEVPEHRLKNKKIDPKPAKPTKEPNKKIFVGGLSPEVTEEQIKEYFSQYGSVESVDLPFDTSKGKRKPYVFLSFTTEDAAKNAIINEKQDVLGSKCDVRMAVPKDQVNKNKMAAWGPYGSGMYPPGSEYYSYEYPYGAPYSYDPNAYYSGYYSGYPYAYPMPPQPYVAPPRAPVAGGKIATRGRGNAAYHPYTRQQ</sequence>
<dbReference type="Pfam" id="PF00076">
    <property type="entry name" value="RRM_1"/>
    <property type="match status" value="2"/>
</dbReference>
<dbReference type="SUPFAM" id="SSF54928">
    <property type="entry name" value="RNA-binding domain, RBD"/>
    <property type="match status" value="2"/>
</dbReference>
<dbReference type="InterPro" id="IPR000504">
    <property type="entry name" value="RRM_dom"/>
</dbReference>
<evidence type="ECO:0000256" key="4">
    <source>
        <dbReference type="SAM" id="MobiDB-lite"/>
    </source>
</evidence>
<name>A4V6K2_DUGJA</name>
<comment type="subcellular location">
    <subcellularLocation>
        <location evidence="1">Nucleus</location>
    </subcellularLocation>
</comment>
<dbReference type="InterPro" id="IPR012677">
    <property type="entry name" value="Nucleotide-bd_a/b_plait_sf"/>
</dbReference>
<proteinExistence type="evidence at transcript level"/>
<dbReference type="GO" id="GO:0000785">
    <property type="term" value="C:chromatin"/>
    <property type="evidence" value="ECO:0007669"/>
    <property type="project" value="TreeGrafter"/>
</dbReference>
<evidence type="ECO:0000313" key="6">
    <source>
        <dbReference type="EMBL" id="BAF57616.1"/>
    </source>
</evidence>
<feature type="compositionally biased region" description="Basic and acidic residues" evidence="4">
    <location>
        <begin position="39"/>
        <end position="59"/>
    </location>
</feature>
<dbReference type="PANTHER" id="PTHR48033">
    <property type="entry name" value="RNA-BINDING (RRM/RBD/RNP MOTIFS) FAMILY PROTEIN"/>
    <property type="match status" value="1"/>
</dbReference>
<reference evidence="6" key="1">
    <citation type="submission" date="2007-04" db="EMBL/GenBank/DDBJ databases">
        <title>DjCBC-1, a conserved DEAD box RNA helicase of the RCK/p54/Me31B family, is a component of RNA-protein complexes in planarian stem cells and neurons.</title>
        <authorList>
            <person name="Kashikawa M."/>
            <person name="Shibata N."/>
            <person name="Agata K."/>
        </authorList>
    </citation>
    <scope>NUCLEOTIDE SEQUENCE</scope>
</reference>
<evidence type="ECO:0000256" key="1">
    <source>
        <dbReference type="ARBA" id="ARBA00004123"/>
    </source>
</evidence>
<feature type="domain" description="RRM" evidence="5">
    <location>
        <begin position="72"/>
        <end position="149"/>
    </location>
</feature>
<accession>A4V6K2</accession>
<organism evidence="6">
    <name type="scientific">Dugesia japonica</name>
    <name type="common">Planarian</name>
    <dbReference type="NCBI Taxonomy" id="6161"/>
    <lineage>
        <taxon>Eukaryota</taxon>
        <taxon>Metazoa</taxon>
        <taxon>Spiralia</taxon>
        <taxon>Lophotrochozoa</taxon>
        <taxon>Platyhelminthes</taxon>
        <taxon>Rhabditophora</taxon>
        <taxon>Seriata</taxon>
        <taxon>Tricladida</taxon>
        <taxon>Continenticola</taxon>
        <taxon>Geoplanoidea</taxon>
        <taxon>Dugesiidae</taxon>
        <taxon>Dugesia</taxon>
    </lineage>
</organism>
<dbReference type="PROSITE" id="PS50102">
    <property type="entry name" value="RRM"/>
    <property type="match status" value="2"/>
</dbReference>
<dbReference type="EMBL" id="AK248088">
    <property type="protein sequence ID" value="BAF57616.1"/>
    <property type="molecule type" value="mRNA"/>
</dbReference>
<dbReference type="InterPro" id="IPR035979">
    <property type="entry name" value="RBD_domain_sf"/>
</dbReference>
<feature type="non-terminal residue" evidence="6">
    <location>
        <position position="1"/>
    </location>
</feature>
<dbReference type="SMART" id="SM00360">
    <property type="entry name" value="RRM"/>
    <property type="match status" value="2"/>
</dbReference>
<dbReference type="Gene3D" id="3.30.70.330">
    <property type="match status" value="2"/>
</dbReference>
<protein>
    <submittedName>
        <fullName evidence="6">PRM10 protein</fullName>
    </submittedName>
</protein>
<keyword evidence="2" id="KW-0539">Nucleus</keyword>
<evidence type="ECO:0000259" key="5">
    <source>
        <dbReference type="PROSITE" id="PS50102"/>
    </source>
</evidence>
<keyword evidence="3" id="KW-0694">RNA-binding</keyword>
<dbReference type="GO" id="GO:0003723">
    <property type="term" value="F:RNA binding"/>
    <property type="evidence" value="ECO:0007669"/>
    <property type="project" value="UniProtKB-UniRule"/>
</dbReference>
<feature type="region of interest" description="Disordered" evidence="4">
    <location>
        <begin position="1"/>
        <end position="65"/>
    </location>
</feature>
<feature type="domain" description="RRM" evidence="5">
    <location>
        <begin position="155"/>
        <end position="232"/>
    </location>
</feature>
<dbReference type="GO" id="GO:0005654">
    <property type="term" value="C:nucleoplasm"/>
    <property type="evidence" value="ECO:0007669"/>
    <property type="project" value="TreeGrafter"/>
</dbReference>
<dbReference type="GO" id="GO:0010468">
    <property type="term" value="P:regulation of gene expression"/>
    <property type="evidence" value="ECO:0007669"/>
    <property type="project" value="TreeGrafter"/>
</dbReference>
<evidence type="ECO:0000256" key="3">
    <source>
        <dbReference type="PROSITE-ProRule" id="PRU00176"/>
    </source>
</evidence>